<dbReference type="OrthoDB" id="8737373at2"/>
<dbReference type="Pfam" id="PF12833">
    <property type="entry name" value="HTH_18"/>
    <property type="match status" value="1"/>
</dbReference>
<organism evidence="5 6">
    <name type="scientific">Paenibacillus thalictri</name>
    <dbReference type="NCBI Taxonomy" id="2527873"/>
    <lineage>
        <taxon>Bacteria</taxon>
        <taxon>Bacillati</taxon>
        <taxon>Bacillota</taxon>
        <taxon>Bacilli</taxon>
        <taxon>Bacillales</taxon>
        <taxon>Paenibacillaceae</taxon>
        <taxon>Paenibacillus</taxon>
    </lineage>
</organism>
<dbReference type="Pfam" id="PF02311">
    <property type="entry name" value="AraC_binding"/>
    <property type="match status" value="1"/>
</dbReference>
<keyword evidence="2" id="KW-0238">DNA-binding</keyword>
<dbReference type="InterPro" id="IPR014710">
    <property type="entry name" value="RmlC-like_jellyroll"/>
</dbReference>
<dbReference type="Proteomes" id="UP000293142">
    <property type="component" value="Unassembled WGS sequence"/>
</dbReference>
<dbReference type="InterPro" id="IPR018060">
    <property type="entry name" value="HTH_AraC"/>
</dbReference>
<evidence type="ECO:0000259" key="4">
    <source>
        <dbReference type="PROSITE" id="PS01124"/>
    </source>
</evidence>
<evidence type="ECO:0000256" key="3">
    <source>
        <dbReference type="ARBA" id="ARBA00023163"/>
    </source>
</evidence>
<name>A0A4Q9DLC2_9BACL</name>
<sequence length="297" mass="34056">MFLKAFCESHHHPSMFPLVLMYKHVRQPQLDARQSKKGFHFHDWNEIVFIHEGEGLFFINNRFLDFKGGDILTIPGNSIHRGSSSPDAPYIVSVILFSSSLINPSQVGDTFSFMDLFTATEHSPSYLLRLQSEHKQEIEAHLASMQHELVSLQPGHRLSVLNALHHIMLLLLRIRKMESGLTPAKESKNNIWMKEILKYMDEHLHENLSLSLLAKQALISPAHFSRVFSQLTGFSIPEYLNIKRILKAKELLAETDQPVSYIADQCGFNSISHFHKIFKSHVHMTPANFREHRGQSG</sequence>
<keyword evidence="6" id="KW-1185">Reference proteome</keyword>
<gene>
    <name evidence="5" type="ORF">EYB31_26650</name>
</gene>
<dbReference type="SUPFAM" id="SSF51215">
    <property type="entry name" value="Regulatory protein AraC"/>
    <property type="match status" value="1"/>
</dbReference>
<keyword evidence="1" id="KW-0805">Transcription regulation</keyword>
<dbReference type="Gene3D" id="2.60.120.10">
    <property type="entry name" value="Jelly Rolls"/>
    <property type="match status" value="1"/>
</dbReference>
<keyword evidence="3" id="KW-0804">Transcription</keyword>
<dbReference type="GO" id="GO:0043565">
    <property type="term" value="F:sequence-specific DNA binding"/>
    <property type="evidence" value="ECO:0007669"/>
    <property type="project" value="InterPro"/>
</dbReference>
<comment type="caution">
    <text evidence="5">The sequence shown here is derived from an EMBL/GenBank/DDBJ whole genome shotgun (WGS) entry which is preliminary data.</text>
</comment>
<reference evidence="5 6" key="1">
    <citation type="submission" date="2019-02" db="EMBL/GenBank/DDBJ databases">
        <title>Paenibacillus sp. nov., isolated from surface-sterilized tissue of Thalictrum simplex L.</title>
        <authorList>
            <person name="Tuo L."/>
        </authorList>
    </citation>
    <scope>NUCLEOTIDE SEQUENCE [LARGE SCALE GENOMIC DNA]</scope>
    <source>
        <strain evidence="5 6">N2SHLJ1</strain>
    </source>
</reference>
<evidence type="ECO:0000313" key="5">
    <source>
        <dbReference type="EMBL" id="TBL73265.1"/>
    </source>
</evidence>
<dbReference type="SMART" id="SM00342">
    <property type="entry name" value="HTH_ARAC"/>
    <property type="match status" value="1"/>
</dbReference>
<dbReference type="InterPro" id="IPR003313">
    <property type="entry name" value="AraC-bd"/>
</dbReference>
<dbReference type="InterPro" id="IPR009057">
    <property type="entry name" value="Homeodomain-like_sf"/>
</dbReference>
<dbReference type="PROSITE" id="PS01124">
    <property type="entry name" value="HTH_ARAC_FAMILY_2"/>
    <property type="match status" value="1"/>
</dbReference>
<dbReference type="PANTHER" id="PTHR43280">
    <property type="entry name" value="ARAC-FAMILY TRANSCRIPTIONAL REGULATOR"/>
    <property type="match status" value="1"/>
</dbReference>
<dbReference type="RefSeq" id="WP_131016498.1">
    <property type="nucleotide sequence ID" value="NZ_SIRE01000021.1"/>
</dbReference>
<evidence type="ECO:0000313" key="6">
    <source>
        <dbReference type="Proteomes" id="UP000293142"/>
    </source>
</evidence>
<dbReference type="AlphaFoldDB" id="A0A4Q9DLC2"/>
<proteinExistence type="predicted"/>
<accession>A0A4Q9DLC2</accession>
<dbReference type="InterPro" id="IPR037923">
    <property type="entry name" value="HTH-like"/>
</dbReference>
<dbReference type="PANTHER" id="PTHR43280:SF2">
    <property type="entry name" value="HTH-TYPE TRANSCRIPTIONAL REGULATOR EXSA"/>
    <property type="match status" value="1"/>
</dbReference>
<dbReference type="SUPFAM" id="SSF46689">
    <property type="entry name" value="Homeodomain-like"/>
    <property type="match status" value="2"/>
</dbReference>
<dbReference type="EMBL" id="SIRE01000021">
    <property type="protein sequence ID" value="TBL73265.1"/>
    <property type="molecule type" value="Genomic_DNA"/>
</dbReference>
<dbReference type="Gene3D" id="1.10.10.60">
    <property type="entry name" value="Homeodomain-like"/>
    <property type="match status" value="2"/>
</dbReference>
<protein>
    <submittedName>
        <fullName evidence="5">AraC family transcriptional regulator</fullName>
    </submittedName>
</protein>
<evidence type="ECO:0000256" key="2">
    <source>
        <dbReference type="ARBA" id="ARBA00023125"/>
    </source>
</evidence>
<feature type="domain" description="HTH araC/xylS-type" evidence="4">
    <location>
        <begin position="194"/>
        <end position="292"/>
    </location>
</feature>
<evidence type="ECO:0000256" key="1">
    <source>
        <dbReference type="ARBA" id="ARBA00023015"/>
    </source>
</evidence>
<dbReference type="GO" id="GO:0003700">
    <property type="term" value="F:DNA-binding transcription factor activity"/>
    <property type="evidence" value="ECO:0007669"/>
    <property type="project" value="InterPro"/>
</dbReference>